<dbReference type="AlphaFoldDB" id="A0AAW2Z6H4"/>
<dbReference type="SMART" id="SM00714">
    <property type="entry name" value="LITAF"/>
    <property type="match status" value="1"/>
</dbReference>
<gene>
    <name evidence="8" type="ORF">AKO1_011637</name>
</gene>
<name>A0AAW2Z6H4_9EUKA</name>
<evidence type="ECO:0000256" key="3">
    <source>
        <dbReference type="ARBA" id="ARBA00022723"/>
    </source>
</evidence>
<evidence type="ECO:0000313" key="9">
    <source>
        <dbReference type="Proteomes" id="UP001431209"/>
    </source>
</evidence>
<dbReference type="InterPro" id="IPR006629">
    <property type="entry name" value="LITAF"/>
</dbReference>
<keyword evidence="4" id="KW-0862">Zinc</keyword>
<dbReference type="Proteomes" id="UP001431209">
    <property type="component" value="Unassembled WGS sequence"/>
</dbReference>
<comment type="caution">
    <text evidence="8">The sequence shown here is derived from an EMBL/GenBank/DDBJ whole genome shotgun (WGS) entry which is preliminary data.</text>
</comment>
<reference evidence="8 9" key="1">
    <citation type="submission" date="2024-03" db="EMBL/GenBank/DDBJ databases">
        <title>The Acrasis kona genome and developmental transcriptomes reveal deep origins of eukaryotic multicellular pathways.</title>
        <authorList>
            <person name="Sheikh S."/>
            <person name="Fu C.-J."/>
            <person name="Brown M.W."/>
            <person name="Baldauf S.L."/>
        </authorList>
    </citation>
    <scope>NUCLEOTIDE SEQUENCE [LARGE SCALE GENOMIC DNA]</scope>
    <source>
        <strain evidence="8 9">ATCC MYA-3509</strain>
    </source>
</reference>
<evidence type="ECO:0000259" key="7">
    <source>
        <dbReference type="PROSITE" id="PS51837"/>
    </source>
</evidence>
<evidence type="ECO:0000256" key="6">
    <source>
        <dbReference type="SAM" id="Phobius"/>
    </source>
</evidence>
<keyword evidence="6" id="KW-0812">Transmembrane</keyword>
<dbReference type="GO" id="GO:0016020">
    <property type="term" value="C:membrane"/>
    <property type="evidence" value="ECO:0007669"/>
    <property type="project" value="UniProtKB-SubCell"/>
</dbReference>
<comment type="similarity">
    <text evidence="2">Belongs to the CDIP1/LITAF family.</text>
</comment>
<evidence type="ECO:0000256" key="1">
    <source>
        <dbReference type="ARBA" id="ARBA00004170"/>
    </source>
</evidence>
<dbReference type="InterPro" id="IPR037519">
    <property type="entry name" value="LITAF_fam"/>
</dbReference>
<sequence length="100" mass="10781">MQQYPTQVEPGPTQTTVTVVGGPQFGTLPVQFTCGGCGHQGQTYTSHKIGMASILCALLLLLTGFWCCFWIPLVIDGLKDVEHTCPQCKRVVGSKALLEV</sequence>
<keyword evidence="3" id="KW-0479">Metal-binding</keyword>
<accession>A0AAW2Z6H4</accession>
<dbReference type="EMBL" id="JAOPGA020001067">
    <property type="protein sequence ID" value="KAL0484741.1"/>
    <property type="molecule type" value="Genomic_DNA"/>
</dbReference>
<evidence type="ECO:0000256" key="4">
    <source>
        <dbReference type="ARBA" id="ARBA00022833"/>
    </source>
</evidence>
<evidence type="ECO:0000256" key="5">
    <source>
        <dbReference type="ARBA" id="ARBA00023136"/>
    </source>
</evidence>
<feature type="domain" description="LITAF" evidence="7">
    <location>
        <begin position="14"/>
        <end position="97"/>
    </location>
</feature>
<evidence type="ECO:0000313" key="8">
    <source>
        <dbReference type="EMBL" id="KAL0484741.1"/>
    </source>
</evidence>
<dbReference type="PROSITE" id="PS51837">
    <property type="entry name" value="LITAF"/>
    <property type="match status" value="1"/>
</dbReference>
<keyword evidence="5 6" id="KW-0472">Membrane</keyword>
<dbReference type="PANTHER" id="PTHR23292:SF6">
    <property type="entry name" value="FI16602P1-RELATED"/>
    <property type="match status" value="1"/>
</dbReference>
<keyword evidence="9" id="KW-1185">Reference proteome</keyword>
<protein>
    <submittedName>
        <fullName evidence="8">Lipopolysaccharide-induced factor LITAF-like</fullName>
    </submittedName>
</protein>
<dbReference type="Pfam" id="PF10601">
    <property type="entry name" value="zf-LITAF-like"/>
    <property type="match status" value="1"/>
</dbReference>
<dbReference type="GO" id="GO:0008270">
    <property type="term" value="F:zinc ion binding"/>
    <property type="evidence" value="ECO:0007669"/>
    <property type="project" value="TreeGrafter"/>
</dbReference>
<comment type="subcellular location">
    <subcellularLocation>
        <location evidence="1">Membrane</location>
        <topology evidence="1">Peripheral membrane protein</topology>
    </subcellularLocation>
</comment>
<keyword evidence="6" id="KW-1133">Transmembrane helix</keyword>
<proteinExistence type="inferred from homology"/>
<dbReference type="PANTHER" id="PTHR23292">
    <property type="entry name" value="LIPOPOLYSACCHARIDE-INDUCED TUMOR NECROSIS FACTOR-ALPHA FACTOR"/>
    <property type="match status" value="1"/>
</dbReference>
<feature type="transmembrane region" description="Helical" evidence="6">
    <location>
        <begin position="49"/>
        <end position="73"/>
    </location>
</feature>
<evidence type="ECO:0000256" key="2">
    <source>
        <dbReference type="ARBA" id="ARBA00005975"/>
    </source>
</evidence>
<organism evidence="8 9">
    <name type="scientific">Acrasis kona</name>
    <dbReference type="NCBI Taxonomy" id="1008807"/>
    <lineage>
        <taxon>Eukaryota</taxon>
        <taxon>Discoba</taxon>
        <taxon>Heterolobosea</taxon>
        <taxon>Tetramitia</taxon>
        <taxon>Eutetramitia</taxon>
        <taxon>Acrasidae</taxon>
        <taxon>Acrasis</taxon>
    </lineage>
</organism>